<dbReference type="RefSeq" id="XP_031383710.1">
    <property type="nucleotide sequence ID" value="XM_031527850.1"/>
</dbReference>
<reference evidence="10" key="2">
    <citation type="submission" date="2025-08" db="UniProtKB">
        <authorList>
            <consortium name="RefSeq"/>
        </authorList>
    </citation>
    <scope>IDENTIFICATION</scope>
    <source>
        <tissue evidence="10">Leaf</tissue>
    </source>
</reference>
<dbReference type="GO" id="GO:0016042">
    <property type="term" value="P:lipid catabolic process"/>
    <property type="evidence" value="ECO:0007669"/>
    <property type="project" value="UniProtKB-KW"/>
</dbReference>
<dbReference type="SUPFAM" id="SSF53474">
    <property type="entry name" value="alpha/beta-Hydrolases"/>
    <property type="match status" value="1"/>
</dbReference>
<dbReference type="InterPro" id="IPR029058">
    <property type="entry name" value="AB_hydrolase_fold"/>
</dbReference>
<name>A0A6P8CK57_PUNGR</name>
<accession>A0A6P8CK57</accession>
<dbReference type="Proteomes" id="UP000515151">
    <property type="component" value="Chromosome 2"/>
</dbReference>
<dbReference type="OrthoDB" id="9974421at2759"/>
<protein>
    <submittedName>
        <fullName evidence="10">Triacylglycerol lipase 1 isoform X1</fullName>
    </submittedName>
</protein>
<evidence type="ECO:0000256" key="1">
    <source>
        <dbReference type="ARBA" id="ARBA00010701"/>
    </source>
</evidence>
<evidence type="ECO:0000256" key="3">
    <source>
        <dbReference type="ARBA" id="ARBA00022801"/>
    </source>
</evidence>
<organism evidence="9 10">
    <name type="scientific">Punica granatum</name>
    <name type="common">Pomegranate</name>
    <dbReference type="NCBI Taxonomy" id="22663"/>
    <lineage>
        <taxon>Eukaryota</taxon>
        <taxon>Viridiplantae</taxon>
        <taxon>Streptophyta</taxon>
        <taxon>Embryophyta</taxon>
        <taxon>Tracheophyta</taxon>
        <taxon>Spermatophyta</taxon>
        <taxon>Magnoliopsida</taxon>
        <taxon>eudicotyledons</taxon>
        <taxon>Gunneridae</taxon>
        <taxon>Pentapetalae</taxon>
        <taxon>rosids</taxon>
        <taxon>malvids</taxon>
        <taxon>Myrtales</taxon>
        <taxon>Lythraceae</taxon>
        <taxon>Punica</taxon>
    </lineage>
</organism>
<comment type="similarity">
    <text evidence="1">Belongs to the AB hydrolase superfamily. Lipase family.</text>
</comment>
<feature type="domain" description="Partial AB-hydrolase lipase" evidence="8">
    <location>
        <begin position="71"/>
        <end position="130"/>
    </location>
</feature>
<keyword evidence="9" id="KW-1185">Reference proteome</keyword>
<evidence type="ECO:0000256" key="6">
    <source>
        <dbReference type="ARBA" id="ARBA00023180"/>
    </source>
</evidence>
<gene>
    <name evidence="10" type="primary">LOC116197658</name>
</gene>
<keyword evidence="2" id="KW-0732">Signal</keyword>
<feature type="active site" description="Charge relay system" evidence="7">
    <location>
        <position position="390"/>
    </location>
</feature>
<sequence>MEVLRRWREVRGEEVQCSLRFPSTDMSPSLVPVVLITYLLLPLLPLSTADATAATSAIHRRPPAPRGSLCSQLVQPAGYPCSEYTVQTKDGYLLALHRVSSSGQNLRAQRGRPVLLQHGLFMGGDAWFLNSADQSLGFILADHGFDVWIGNVRGTRWSYGHISLSERDKDFWDWSWQELALCDLAEMVHFINSTTGSKVFLVGHSQGTIMSLAALTQPDIAEMVEAAALLSPISYLGHITAPLVWRMVNMHVDQMIIAMGIHQLNFRSDFDVGIMDAICDGRIECNDLLTSITVPGLCQRLKLVITVCPAGKNCCFNNSRVDFYLEYEPHPSSSKNLRHLFQMIRKGSFSMYDYGVLKNLKVYGQFKPPMFDLTRIPKTMPLWMAYGGNDALSDITDVKQTLSELHCKTELVYLENYGHVDFILGLNAKEEIYDHMIGFFRSFGKSYSS</sequence>
<feature type="active site" description="Charge relay system" evidence="7">
    <location>
        <position position="419"/>
    </location>
</feature>
<dbReference type="InterPro" id="IPR025483">
    <property type="entry name" value="Lipase_euk"/>
</dbReference>
<evidence type="ECO:0000313" key="9">
    <source>
        <dbReference type="Proteomes" id="UP000515151"/>
    </source>
</evidence>
<evidence type="ECO:0000313" key="10">
    <source>
        <dbReference type="RefSeq" id="XP_031383710.1"/>
    </source>
</evidence>
<dbReference type="InterPro" id="IPR006693">
    <property type="entry name" value="AB_hydrolase_lipase"/>
</dbReference>
<evidence type="ECO:0000256" key="7">
    <source>
        <dbReference type="PIRSR" id="PIRSR000862-1"/>
    </source>
</evidence>
<evidence type="ECO:0000256" key="4">
    <source>
        <dbReference type="ARBA" id="ARBA00022963"/>
    </source>
</evidence>
<dbReference type="Gene3D" id="3.40.50.1820">
    <property type="entry name" value="alpha/beta hydrolase"/>
    <property type="match status" value="1"/>
</dbReference>
<dbReference type="PANTHER" id="PTHR11005">
    <property type="entry name" value="LYSOSOMAL ACID LIPASE-RELATED"/>
    <property type="match status" value="1"/>
</dbReference>
<dbReference type="AlphaFoldDB" id="A0A6P8CK57"/>
<keyword evidence="4" id="KW-0442">Lipid degradation</keyword>
<evidence type="ECO:0000256" key="2">
    <source>
        <dbReference type="ARBA" id="ARBA00022729"/>
    </source>
</evidence>
<keyword evidence="3" id="KW-0378">Hydrolase</keyword>
<dbReference type="FunFam" id="3.40.50.1820:FF:000057">
    <property type="entry name" value="Lipase"/>
    <property type="match status" value="1"/>
</dbReference>
<evidence type="ECO:0000259" key="8">
    <source>
        <dbReference type="Pfam" id="PF04083"/>
    </source>
</evidence>
<keyword evidence="6" id="KW-0325">Glycoprotein</keyword>
<proteinExistence type="inferred from homology"/>
<reference evidence="9" key="1">
    <citation type="journal article" date="2020" name="Plant Biotechnol. J.">
        <title>The pomegranate (Punica granatum L.) draft genome dissects genetic divergence between soft- and hard-seeded cultivars.</title>
        <authorList>
            <person name="Luo X."/>
            <person name="Li H."/>
            <person name="Wu Z."/>
            <person name="Yao W."/>
            <person name="Zhao P."/>
            <person name="Cao D."/>
            <person name="Yu H."/>
            <person name="Li K."/>
            <person name="Poudel K."/>
            <person name="Zhao D."/>
            <person name="Zhang F."/>
            <person name="Xia X."/>
            <person name="Chen L."/>
            <person name="Wang Q."/>
            <person name="Jing D."/>
            <person name="Cao S."/>
        </authorList>
    </citation>
    <scope>NUCLEOTIDE SEQUENCE [LARGE SCALE GENOMIC DNA]</scope>
    <source>
        <strain evidence="9">cv. Tunisia</strain>
    </source>
</reference>
<dbReference type="GO" id="GO:0016788">
    <property type="term" value="F:hydrolase activity, acting on ester bonds"/>
    <property type="evidence" value="ECO:0007669"/>
    <property type="project" value="InterPro"/>
</dbReference>
<feature type="active site" description="Nucleophile" evidence="7">
    <location>
        <position position="205"/>
    </location>
</feature>
<keyword evidence="5" id="KW-0443">Lipid metabolism</keyword>
<dbReference type="GeneID" id="116197658"/>
<dbReference type="Pfam" id="PF04083">
    <property type="entry name" value="Abhydro_lipase"/>
    <property type="match status" value="1"/>
</dbReference>
<evidence type="ECO:0000256" key="5">
    <source>
        <dbReference type="ARBA" id="ARBA00023098"/>
    </source>
</evidence>
<dbReference type="PIRSF" id="PIRSF000862">
    <property type="entry name" value="Steryl_ester_lip"/>
    <property type="match status" value="1"/>
</dbReference>